<dbReference type="Proteomes" id="UP000828390">
    <property type="component" value="Unassembled WGS sequence"/>
</dbReference>
<gene>
    <name evidence="1" type="ORF">DPMN_048908</name>
</gene>
<name>A0A9D4DBJ6_DREPO</name>
<dbReference type="EMBL" id="JAIWYP010000011">
    <property type="protein sequence ID" value="KAH3742172.1"/>
    <property type="molecule type" value="Genomic_DNA"/>
</dbReference>
<comment type="caution">
    <text evidence="1">The sequence shown here is derived from an EMBL/GenBank/DDBJ whole genome shotgun (WGS) entry which is preliminary data.</text>
</comment>
<evidence type="ECO:0000313" key="2">
    <source>
        <dbReference type="Proteomes" id="UP000828390"/>
    </source>
</evidence>
<keyword evidence="2" id="KW-1185">Reference proteome</keyword>
<reference evidence="1" key="2">
    <citation type="submission" date="2020-11" db="EMBL/GenBank/DDBJ databases">
        <authorList>
            <person name="McCartney M.A."/>
            <person name="Auch B."/>
            <person name="Kono T."/>
            <person name="Mallez S."/>
            <person name="Becker A."/>
            <person name="Gohl D.M."/>
            <person name="Silverstein K.A.T."/>
            <person name="Koren S."/>
            <person name="Bechman K.B."/>
            <person name="Herman A."/>
            <person name="Abrahante J.E."/>
            <person name="Garbe J."/>
        </authorList>
    </citation>
    <scope>NUCLEOTIDE SEQUENCE</scope>
    <source>
        <strain evidence="1">Duluth1</strain>
        <tissue evidence="1">Whole animal</tissue>
    </source>
</reference>
<evidence type="ECO:0000313" key="1">
    <source>
        <dbReference type="EMBL" id="KAH3742172.1"/>
    </source>
</evidence>
<dbReference type="AlphaFoldDB" id="A0A9D4DBJ6"/>
<sequence length="105" mass="11857">MTELIVSGRQLLTSSKPVSPLGKRIDLFRLIIAGTSPLNRKMLNKFDRKCPLGSVCPCERTHVDSLRAGGCVLVCPCERTFYLFSGEWSQEDSVVRRLFRVWIAV</sequence>
<reference evidence="1" key="1">
    <citation type="journal article" date="2019" name="bioRxiv">
        <title>The Genome of the Zebra Mussel, Dreissena polymorpha: A Resource for Invasive Species Research.</title>
        <authorList>
            <person name="McCartney M.A."/>
            <person name="Auch B."/>
            <person name="Kono T."/>
            <person name="Mallez S."/>
            <person name="Zhang Y."/>
            <person name="Obille A."/>
            <person name="Becker A."/>
            <person name="Abrahante J.E."/>
            <person name="Garbe J."/>
            <person name="Badalamenti J.P."/>
            <person name="Herman A."/>
            <person name="Mangelson H."/>
            <person name="Liachko I."/>
            <person name="Sullivan S."/>
            <person name="Sone E.D."/>
            <person name="Koren S."/>
            <person name="Silverstein K.A.T."/>
            <person name="Beckman K.B."/>
            <person name="Gohl D.M."/>
        </authorList>
    </citation>
    <scope>NUCLEOTIDE SEQUENCE</scope>
    <source>
        <strain evidence="1">Duluth1</strain>
        <tissue evidence="1">Whole animal</tissue>
    </source>
</reference>
<organism evidence="1 2">
    <name type="scientific">Dreissena polymorpha</name>
    <name type="common">Zebra mussel</name>
    <name type="synonym">Mytilus polymorpha</name>
    <dbReference type="NCBI Taxonomy" id="45954"/>
    <lineage>
        <taxon>Eukaryota</taxon>
        <taxon>Metazoa</taxon>
        <taxon>Spiralia</taxon>
        <taxon>Lophotrochozoa</taxon>
        <taxon>Mollusca</taxon>
        <taxon>Bivalvia</taxon>
        <taxon>Autobranchia</taxon>
        <taxon>Heteroconchia</taxon>
        <taxon>Euheterodonta</taxon>
        <taxon>Imparidentia</taxon>
        <taxon>Neoheterodontei</taxon>
        <taxon>Myida</taxon>
        <taxon>Dreissenoidea</taxon>
        <taxon>Dreissenidae</taxon>
        <taxon>Dreissena</taxon>
    </lineage>
</organism>
<accession>A0A9D4DBJ6</accession>
<proteinExistence type="predicted"/>
<protein>
    <submittedName>
        <fullName evidence="1">Uncharacterized protein</fullName>
    </submittedName>
</protein>